<proteinExistence type="inferred from homology"/>
<keyword evidence="2" id="KW-0560">Oxidoreductase</keyword>
<reference evidence="4" key="1">
    <citation type="journal article" date="2020" name="Stud. Mycol.">
        <title>101 Dothideomycetes genomes: a test case for predicting lifestyles and emergence of pathogens.</title>
        <authorList>
            <person name="Haridas S."/>
            <person name="Albert R."/>
            <person name="Binder M."/>
            <person name="Bloem J."/>
            <person name="Labutti K."/>
            <person name="Salamov A."/>
            <person name="Andreopoulos B."/>
            <person name="Baker S."/>
            <person name="Barry K."/>
            <person name="Bills G."/>
            <person name="Bluhm B."/>
            <person name="Cannon C."/>
            <person name="Castanera R."/>
            <person name="Culley D."/>
            <person name="Daum C."/>
            <person name="Ezra D."/>
            <person name="Gonzalez J."/>
            <person name="Henrissat B."/>
            <person name="Kuo A."/>
            <person name="Liang C."/>
            <person name="Lipzen A."/>
            <person name="Lutzoni F."/>
            <person name="Magnuson J."/>
            <person name="Mondo S."/>
            <person name="Nolan M."/>
            <person name="Ohm R."/>
            <person name="Pangilinan J."/>
            <person name="Park H.-J."/>
            <person name="Ramirez L."/>
            <person name="Alfaro M."/>
            <person name="Sun H."/>
            <person name="Tritt A."/>
            <person name="Yoshinaga Y."/>
            <person name="Zwiers L.-H."/>
            <person name="Turgeon B."/>
            <person name="Goodwin S."/>
            <person name="Spatafora J."/>
            <person name="Crous P."/>
            <person name="Grigoriev I."/>
        </authorList>
    </citation>
    <scope>NUCLEOTIDE SEQUENCE</scope>
    <source>
        <strain evidence="4">CBS 113979</strain>
    </source>
</reference>
<evidence type="ECO:0000256" key="1">
    <source>
        <dbReference type="ARBA" id="ARBA00006484"/>
    </source>
</evidence>
<gene>
    <name evidence="4" type="ORF">K402DRAFT_445017</name>
</gene>
<dbReference type="InterPro" id="IPR002347">
    <property type="entry name" value="SDR_fam"/>
</dbReference>
<dbReference type="InterPro" id="IPR036291">
    <property type="entry name" value="NAD(P)-bd_dom_sf"/>
</dbReference>
<dbReference type="GO" id="GO:0016491">
    <property type="term" value="F:oxidoreductase activity"/>
    <property type="evidence" value="ECO:0007669"/>
    <property type="project" value="UniProtKB-KW"/>
</dbReference>
<comment type="similarity">
    <text evidence="1 3">Belongs to the short-chain dehydrogenases/reductases (SDR) family.</text>
</comment>
<dbReference type="OrthoDB" id="191139at2759"/>
<dbReference type="SUPFAM" id="SSF51735">
    <property type="entry name" value="NAD(P)-binding Rossmann-fold domains"/>
    <property type="match status" value="1"/>
</dbReference>
<dbReference type="Proteomes" id="UP000800041">
    <property type="component" value="Unassembled WGS sequence"/>
</dbReference>
<accession>A0A6G1H719</accession>
<evidence type="ECO:0000256" key="3">
    <source>
        <dbReference type="RuleBase" id="RU000363"/>
    </source>
</evidence>
<dbReference type="PANTHER" id="PTHR24320:SF283">
    <property type="entry name" value="RETINOL DEHYDROGENASE 11"/>
    <property type="match status" value="1"/>
</dbReference>
<name>A0A6G1H719_9PEZI</name>
<dbReference type="EMBL" id="ML977146">
    <property type="protein sequence ID" value="KAF1989016.1"/>
    <property type="molecule type" value="Genomic_DNA"/>
</dbReference>
<evidence type="ECO:0000313" key="5">
    <source>
        <dbReference type="Proteomes" id="UP000800041"/>
    </source>
</evidence>
<dbReference type="AlphaFoldDB" id="A0A6G1H719"/>
<dbReference type="Pfam" id="PF00106">
    <property type="entry name" value="adh_short"/>
    <property type="match status" value="1"/>
</dbReference>
<dbReference type="PRINTS" id="PR00080">
    <property type="entry name" value="SDRFAMILY"/>
</dbReference>
<organism evidence="4 5">
    <name type="scientific">Aulographum hederae CBS 113979</name>
    <dbReference type="NCBI Taxonomy" id="1176131"/>
    <lineage>
        <taxon>Eukaryota</taxon>
        <taxon>Fungi</taxon>
        <taxon>Dikarya</taxon>
        <taxon>Ascomycota</taxon>
        <taxon>Pezizomycotina</taxon>
        <taxon>Dothideomycetes</taxon>
        <taxon>Pleosporomycetidae</taxon>
        <taxon>Aulographales</taxon>
        <taxon>Aulographaceae</taxon>
    </lineage>
</organism>
<dbReference type="PANTHER" id="PTHR24320">
    <property type="entry name" value="RETINOL DEHYDROGENASE"/>
    <property type="match status" value="1"/>
</dbReference>
<dbReference type="PRINTS" id="PR00081">
    <property type="entry name" value="GDHRDH"/>
</dbReference>
<evidence type="ECO:0000313" key="4">
    <source>
        <dbReference type="EMBL" id="KAF1989016.1"/>
    </source>
</evidence>
<dbReference type="Gene3D" id="3.40.50.720">
    <property type="entry name" value="NAD(P)-binding Rossmann-like Domain"/>
    <property type="match status" value="1"/>
</dbReference>
<keyword evidence="5" id="KW-1185">Reference proteome</keyword>
<sequence>MPEFGYHTTGNEVASHFSSQIKGKTILITGCSPSSLGAETALTLSKHSPALLVLSGPAVEVNDYAEKVDILINNAGISGGKRKLNDARIEMQFATNHIGHFLFTNLLLPKMLADGGSNSGKPRIVNLTSRGHIFSGVRWDDINLSKVSEQEYPLVGYGQSKTANILFTVGLARRFGSRGVEAYSVHPGSIWTNLMRDLTTEEMMERGWCDADRKAKDNATFNWKSIQEGVSTTMVATLDPALGKNDNGAYLADSRVEKEDVKQYALDESDAERL</sequence>
<protein>
    <submittedName>
        <fullName evidence="4">NAD(P)-binding protein</fullName>
    </submittedName>
</protein>
<evidence type="ECO:0000256" key="2">
    <source>
        <dbReference type="ARBA" id="ARBA00023002"/>
    </source>
</evidence>